<dbReference type="InterPro" id="IPR049171">
    <property type="entry name" value="GLGE_C"/>
</dbReference>
<feature type="binding site" evidence="6">
    <location>
        <position position="395"/>
    </location>
    <ligand>
        <name>alpha-maltose 1-phosphate</name>
        <dbReference type="ChEBI" id="CHEBI:63576"/>
    </ligand>
</feature>
<comment type="function">
    <text evidence="6">Maltosyltransferase that uses maltose 1-phosphate (M1P) as the sugar donor to elongate linear or branched alpha-(1-&gt;4)-glucans. Is involved in a branched alpha-glucan biosynthetic pathway from trehalose, together with TreS, Mak and GlgB.</text>
</comment>
<comment type="subunit">
    <text evidence="1 6">Homodimer.</text>
</comment>
<keyword evidence="4 6" id="KW-0119">Carbohydrate metabolism</keyword>
<evidence type="ECO:0000256" key="5">
    <source>
        <dbReference type="ARBA" id="ARBA00048735"/>
    </source>
</evidence>
<dbReference type="PANTHER" id="PTHR47786:SF2">
    <property type="entry name" value="GLYCOSYL HYDROLASE FAMILY 13 CATALYTIC DOMAIN-CONTAINING PROTEIN"/>
    <property type="match status" value="1"/>
</dbReference>
<keyword evidence="2 6" id="KW-0328">Glycosyltransferase</keyword>
<evidence type="ECO:0000256" key="1">
    <source>
        <dbReference type="ARBA" id="ARBA00011738"/>
    </source>
</evidence>
<accession>A0A7W8EAQ1</accession>
<dbReference type="Pfam" id="PF11896">
    <property type="entry name" value="GlgE_dom_N_S"/>
    <property type="match status" value="1"/>
</dbReference>
<comment type="caution">
    <text evidence="8">The sequence shown here is derived from an EMBL/GenBank/DDBJ whole genome shotgun (WGS) entry which is preliminary data.</text>
</comment>
<evidence type="ECO:0000259" key="7">
    <source>
        <dbReference type="SMART" id="SM00642"/>
    </source>
</evidence>
<dbReference type="HAMAP" id="MF_02124">
    <property type="entry name" value="GlgE"/>
    <property type="match status" value="1"/>
</dbReference>
<dbReference type="InterPro" id="IPR026585">
    <property type="entry name" value="GlgE"/>
</dbReference>
<feature type="binding site" evidence="6">
    <location>
        <position position="263"/>
    </location>
    <ligand>
        <name>alpha-maltose 1-phosphate</name>
        <dbReference type="ChEBI" id="CHEBI:63576"/>
    </ligand>
</feature>
<dbReference type="CDD" id="cd11344">
    <property type="entry name" value="AmyAc_GlgE_like"/>
    <property type="match status" value="1"/>
</dbReference>
<evidence type="ECO:0000313" key="8">
    <source>
        <dbReference type="EMBL" id="MBB5064744.1"/>
    </source>
</evidence>
<dbReference type="AlphaFoldDB" id="A0A7W8EAQ1"/>
<sequence>MKPSEGRRRIVIEEIQPQVDAGRYPAKRVVGDLVEVTAAIFGDGHDHVAARLLYRHSSQRKWNSVPFSELSNDLWTATFPVDKVGPWNFTVEAWVDHFDTWVHDLGKRLAAQPDPKEPTQQTTPQDIPLALRIGANHLDAASSRAKGGDAKELKLAAGQLRALAEANLPFYESPITAELEALVAKYPDLSFATKYPVELPLWVDRERARFSSWYELFPRSASSVAGRHGTLKDVEARLPEIAAMGFDVVYMPPIHPIGVAFRKGKNNSVTAEPGEEGSPWAIGAVEGGHTEIHPKLGTLADFDDLVKAAQEQGMELALDIAFQCSPDHPWVKQHPAWFVHRPDGTIQYAENPPKKYQDIYPLNFESSDWRGLWDALFGVFKFWVDRGVRVFRVDNPHTKALRFWEWCIAEVQAVAPDALFLAEAFTRPHVMYSLAKGGFTQSYTYFTWRTDKPGLQSYFEELIKPPVSDFFRPNVWPNTPDILHEQLQTGGRPMFMQRVILAATLSANYGIYGPAYELCEGRPAKPTAGKTGSEEYLDSEKYQIREWDRSSPLSIAPLITQLNKIRHESLALQRNESLHFHSCPNPNLLCYSKSTPDFSDTILIAVNLDPLHEQAGIIDLALDKLGLPWQGSFEVEDLLTGARYQWHDQWNYVALNPSVMPAHVFRIVRPQKA</sequence>
<dbReference type="InterPro" id="IPR006047">
    <property type="entry name" value="GH13_cat_dom"/>
</dbReference>
<feature type="domain" description="Glycosyl hydrolase family 13 catalytic" evidence="7">
    <location>
        <begin position="211"/>
        <end position="566"/>
    </location>
</feature>
<feature type="binding site" evidence="6">
    <location>
        <begin position="541"/>
        <end position="542"/>
    </location>
    <ligand>
        <name>alpha-maltose 1-phosphate</name>
        <dbReference type="ChEBI" id="CHEBI:63576"/>
    </ligand>
</feature>
<comment type="catalytic activity">
    <reaction evidence="5 6">
        <text>alpha-maltose 1-phosphate + [(1-&gt;4)-alpha-D-glucosyl](n) = [(1-&gt;4)-alpha-D-glucosyl](n+2) + phosphate</text>
        <dbReference type="Rhea" id="RHEA:42692"/>
        <dbReference type="Rhea" id="RHEA-COMP:9584"/>
        <dbReference type="Rhea" id="RHEA-COMP:10183"/>
        <dbReference type="ChEBI" id="CHEBI:15444"/>
        <dbReference type="ChEBI" id="CHEBI:43474"/>
        <dbReference type="ChEBI" id="CHEBI:63576"/>
        <dbReference type="EC" id="2.4.99.16"/>
    </reaction>
</comment>
<dbReference type="InterPro" id="IPR017853">
    <property type="entry name" value="GH"/>
</dbReference>
<feature type="binding site" evidence="6">
    <location>
        <position position="323"/>
    </location>
    <ligand>
        <name>alpha-maltose 1-phosphate</name>
        <dbReference type="ChEBI" id="CHEBI:63576"/>
    </ligand>
</feature>
<dbReference type="Pfam" id="PF00128">
    <property type="entry name" value="Alpha-amylase"/>
    <property type="match status" value="1"/>
</dbReference>
<dbReference type="Pfam" id="PF21702">
    <property type="entry name" value="GLGE_C"/>
    <property type="match status" value="1"/>
</dbReference>
<dbReference type="Gene3D" id="1.20.58.80">
    <property type="entry name" value="Phosphotransferase system, lactose/cellobiose-type IIA subunit"/>
    <property type="match status" value="1"/>
</dbReference>
<feature type="binding site" evidence="6">
    <location>
        <position position="358"/>
    </location>
    <ligand>
        <name>alpha-maltose 1-phosphate</name>
        <dbReference type="ChEBI" id="CHEBI:63576"/>
    </ligand>
</feature>
<dbReference type="Gene3D" id="3.20.20.80">
    <property type="entry name" value="Glycosidases"/>
    <property type="match status" value="1"/>
</dbReference>
<dbReference type="Gene3D" id="2.60.40.1180">
    <property type="entry name" value="Golgi alpha-mannosidase II"/>
    <property type="match status" value="1"/>
</dbReference>
<dbReference type="InterPro" id="IPR021828">
    <property type="entry name" value="GlgE_dom_N/S"/>
</dbReference>
<dbReference type="GO" id="GO:0030979">
    <property type="term" value="P:alpha-glucan biosynthetic process"/>
    <property type="evidence" value="ECO:0007669"/>
    <property type="project" value="UniProtKB-UniRule"/>
</dbReference>
<dbReference type="EC" id="2.4.99.16" evidence="6"/>
<dbReference type="InterPro" id="IPR013783">
    <property type="entry name" value="Ig-like_fold"/>
</dbReference>
<evidence type="ECO:0000256" key="4">
    <source>
        <dbReference type="ARBA" id="ARBA00023277"/>
    </source>
</evidence>
<evidence type="ECO:0000313" key="9">
    <source>
        <dbReference type="Proteomes" id="UP000584867"/>
    </source>
</evidence>
<protein>
    <recommendedName>
        <fullName evidence="6">Alpha-1,4-glucan:maltose-1-phosphate maltosyltransferase</fullName>
        <shortName evidence="6">GMPMT</shortName>
        <ecNumber evidence="6">2.4.99.16</ecNumber>
    </recommendedName>
    <alternativeName>
        <fullName evidence="6">(1-&gt;4)-alpha-D-glucan:maltose-1-phosphate alpha-D-maltosyltransferase</fullName>
    </alternativeName>
</protein>
<feature type="active site" description="Nucleophile" evidence="6">
    <location>
        <position position="394"/>
    </location>
</feature>
<reference evidence="8 9" key="1">
    <citation type="submission" date="2020-08" db="EMBL/GenBank/DDBJ databases">
        <title>Genomic Encyclopedia of Type Strains, Phase IV (KMG-V): Genome sequencing to study the core and pangenomes of soil and plant-associated prokaryotes.</title>
        <authorList>
            <person name="Whitman W."/>
        </authorList>
    </citation>
    <scope>NUCLEOTIDE SEQUENCE [LARGE SCALE GENOMIC DNA]</scope>
    <source>
        <strain evidence="8 9">X5P3</strain>
    </source>
</reference>
<dbReference type="PANTHER" id="PTHR47786">
    <property type="entry name" value="ALPHA-1,4-GLUCAN:MALTOSE-1-PHOSPHATE MALTOSYLTRANSFERASE"/>
    <property type="match status" value="1"/>
</dbReference>
<feature type="site" description="Transition state stabilizer" evidence="6">
    <location>
        <position position="481"/>
    </location>
</feature>
<feature type="active site" description="Proton donor" evidence="6">
    <location>
        <position position="423"/>
    </location>
</feature>
<name>A0A7W8EAQ1_9BACT</name>
<evidence type="ECO:0000256" key="6">
    <source>
        <dbReference type="HAMAP-Rule" id="MF_02124"/>
    </source>
</evidence>
<dbReference type="Proteomes" id="UP000584867">
    <property type="component" value="Unassembled WGS sequence"/>
</dbReference>
<dbReference type="Gene3D" id="2.60.40.10">
    <property type="entry name" value="Immunoglobulins"/>
    <property type="match status" value="1"/>
</dbReference>
<dbReference type="InterPro" id="IPR013780">
    <property type="entry name" value="Glyco_hydro_b"/>
</dbReference>
<dbReference type="GO" id="GO:0004553">
    <property type="term" value="F:hydrolase activity, hydrolyzing O-glycosyl compounds"/>
    <property type="evidence" value="ECO:0007669"/>
    <property type="project" value="InterPro"/>
</dbReference>
<dbReference type="GO" id="GO:0016758">
    <property type="term" value="F:hexosyltransferase activity"/>
    <property type="evidence" value="ECO:0007669"/>
    <property type="project" value="UniProtKB-UniRule"/>
</dbReference>
<organism evidence="8 9">
    <name type="scientific">Granulicella mallensis</name>
    <dbReference type="NCBI Taxonomy" id="940614"/>
    <lineage>
        <taxon>Bacteria</taxon>
        <taxon>Pseudomonadati</taxon>
        <taxon>Acidobacteriota</taxon>
        <taxon>Terriglobia</taxon>
        <taxon>Terriglobales</taxon>
        <taxon>Acidobacteriaceae</taxon>
        <taxon>Granulicella</taxon>
    </lineage>
</organism>
<dbReference type="RefSeq" id="WP_184256892.1">
    <property type="nucleotide sequence ID" value="NZ_JACHIO010000012.1"/>
</dbReference>
<proteinExistence type="inferred from homology"/>
<keyword evidence="3 6" id="KW-0808">Transferase</keyword>
<evidence type="ECO:0000256" key="3">
    <source>
        <dbReference type="ARBA" id="ARBA00022679"/>
    </source>
</evidence>
<comment type="similarity">
    <text evidence="6">Belongs to the glycosyl hydrolase 13 family. GlgE subfamily.</text>
</comment>
<gene>
    <name evidence="6" type="primary">glgE</name>
    <name evidence="8" type="ORF">HDF15_003104</name>
</gene>
<dbReference type="EMBL" id="JACHIO010000012">
    <property type="protein sequence ID" value="MBB5064744.1"/>
    <property type="molecule type" value="Genomic_DNA"/>
</dbReference>
<dbReference type="SMART" id="SM00642">
    <property type="entry name" value="Aamy"/>
    <property type="match status" value="1"/>
</dbReference>
<dbReference type="SUPFAM" id="SSF51445">
    <property type="entry name" value="(Trans)glycosidases"/>
    <property type="match status" value="1"/>
</dbReference>
<evidence type="ECO:0000256" key="2">
    <source>
        <dbReference type="ARBA" id="ARBA00022676"/>
    </source>
</evidence>